<dbReference type="InterPro" id="IPR012674">
    <property type="entry name" value="Calycin"/>
</dbReference>
<reference evidence="1 2" key="1">
    <citation type="submission" date="2024-08" db="EMBL/GenBank/DDBJ databases">
        <title>Two novel Cytobacillus novel species.</title>
        <authorList>
            <person name="Liu G."/>
        </authorList>
    </citation>
    <scope>NUCLEOTIDE SEQUENCE [LARGE SCALE GENOMIC DNA]</scope>
    <source>
        <strain evidence="1 2">FJAT-53684</strain>
    </source>
</reference>
<gene>
    <name evidence="1" type="ORF">ACFYKT_15945</name>
</gene>
<organism evidence="1 2">
    <name type="scientific">Cytobacillus mangrovibacter</name>
    <dbReference type="NCBI Taxonomy" id="3299024"/>
    <lineage>
        <taxon>Bacteria</taxon>
        <taxon>Bacillati</taxon>
        <taxon>Bacillota</taxon>
        <taxon>Bacilli</taxon>
        <taxon>Bacillales</taxon>
        <taxon>Bacillaceae</taxon>
        <taxon>Cytobacillus</taxon>
    </lineage>
</organism>
<proteinExistence type="predicted"/>
<dbReference type="RefSeq" id="WP_389221623.1">
    <property type="nucleotide sequence ID" value="NZ_JBIACJ010000008.1"/>
</dbReference>
<dbReference type="Proteomes" id="UP001601058">
    <property type="component" value="Unassembled WGS sequence"/>
</dbReference>
<keyword evidence="2" id="KW-1185">Reference proteome</keyword>
<comment type="caution">
    <text evidence="1">The sequence shown here is derived from an EMBL/GenBank/DDBJ whole genome shotgun (WGS) entry which is preliminary data.</text>
</comment>
<protein>
    <submittedName>
        <fullName evidence="1">DUF1934 domain-containing protein</fullName>
    </submittedName>
</protein>
<accession>A0ABW6K4D5</accession>
<dbReference type="EMBL" id="JBIACJ010000008">
    <property type="protein sequence ID" value="MFE8697833.1"/>
    <property type="molecule type" value="Genomic_DNA"/>
</dbReference>
<dbReference type="Pfam" id="PF09148">
    <property type="entry name" value="DUF1934"/>
    <property type="match status" value="1"/>
</dbReference>
<sequence>MSPFFPFSGYGQLAPIIVFYYNEMKRMCGQPVEQVPVKIKGKTEIHDGSSKDTFEFTAFGRYYIKGNARFLQYNEEMEEGIVKTIIKMTDQDGLILRSGAVKMRLPFKLNSELRGSYDTPYGVFELITLTKTLTHQLDEQTSMGSIELLYDLNMQGAYAGTYHLSITFKEEEEK</sequence>
<dbReference type="InterPro" id="IPR015231">
    <property type="entry name" value="DUF1934"/>
</dbReference>
<dbReference type="Gene3D" id="2.40.128.20">
    <property type="match status" value="1"/>
</dbReference>
<evidence type="ECO:0000313" key="1">
    <source>
        <dbReference type="EMBL" id="MFE8697833.1"/>
    </source>
</evidence>
<evidence type="ECO:0000313" key="2">
    <source>
        <dbReference type="Proteomes" id="UP001601058"/>
    </source>
</evidence>
<dbReference type="SUPFAM" id="SSF50814">
    <property type="entry name" value="Lipocalins"/>
    <property type="match status" value="1"/>
</dbReference>
<name>A0ABW6K4D5_9BACI</name>